<evidence type="ECO:0000256" key="3">
    <source>
        <dbReference type="PROSITE-ProRule" id="PRU00176"/>
    </source>
</evidence>
<dbReference type="SMART" id="SM00360">
    <property type="entry name" value="RRM"/>
    <property type="match status" value="3"/>
</dbReference>
<dbReference type="EMBL" id="LXTC01000008">
    <property type="protein sequence ID" value="OBA19008.1"/>
    <property type="molecule type" value="Genomic_DNA"/>
</dbReference>
<keyword evidence="1" id="KW-0677">Repeat</keyword>
<accession>A0A1A0H507</accession>
<reference evidence="6 7" key="1">
    <citation type="submission" date="2016-05" db="EMBL/GenBank/DDBJ databases">
        <title>Comparative genomics of biotechnologically important yeasts.</title>
        <authorList>
            <consortium name="DOE Joint Genome Institute"/>
            <person name="Riley R."/>
            <person name="Haridas S."/>
            <person name="Wolfe K.H."/>
            <person name="Lopes M.R."/>
            <person name="Hittinger C.T."/>
            <person name="Goker M."/>
            <person name="Salamov A."/>
            <person name="Wisecaver J."/>
            <person name="Long T.M."/>
            <person name="Aerts A.L."/>
            <person name="Barry K."/>
            <person name="Choi C."/>
            <person name="Clum A."/>
            <person name="Coughlan A.Y."/>
            <person name="Deshpande S."/>
            <person name="Douglass A.P."/>
            <person name="Hanson S.J."/>
            <person name="Klenk H.-P."/>
            <person name="LaButti K."/>
            <person name="Lapidus A."/>
            <person name="Lindquist E."/>
            <person name="Lipzen A."/>
            <person name="Meier-kolthoff J.P."/>
            <person name="Ohm R.A."/>
            <person name="Otillar R.P."/>
            <person name="Pangilinan J."/>
            <person name="Peng Y."/>
            <person name="Rokas A."/>
            <person name="Rosa C.A."/>
            <person name="Scheuner C."/>
            <person name="Sibirny A.A."/>
            <person name="Slot J.C."/>
            <person name="Stielow J.B."/>
            <person name="Sun H."/>
            <person name="Kurtzman C.P."/>
            <person name="Blackwell M."/>
            <person name="Grigoriev I.V."/>
            <person name="Jeffries T.W."/>
        </authorList>
    </citation>
    <scope>NUCLEOTIDE SEQUENCE [LARGE SCALE GENOMIC DNA]</scope>
    <source>
        <strain evidence="6 7">NRRL YB-4993</strain>
    </source>
</reference>
<dbReference type="GO" id="GO:0005829">
    <property type="term" value="C:cytosol"/>
    <property type="evidence" value="ECO:0007669"/>
    <property type="project" value="TreeGrafter"/>
</dbReference>
<dbReference type="GO" id="GO:0003729">
    <property type="term" value="F:mRNA binding"/>
    <property type="evidence" value="ECO:0007669"/>
    <property type="project" value="InterPro"/>
</dbReference>
<dbReference type="InterPro" id="IPR012677">
    <property type="entry name" value="Nucleotide-bd_a/b_plait_sf"/>
</dbReference>
<dbReference type="Pfam" id="PF00076">
    <property type="entry name" value="RRM_1"/>
    <property type="match status" value="3"/>
</dbReference>
<dbReference type="GO" id="GO:0006376">
    <property type="term" value="P:mRNA splice site recognition"/>
    <property type="evidence" value="ECO:0007669"/>
    <property type="project" value="TreeGrafter"/>
</dbReference>
<dbReference type="InterPro" id="IPR050825">
    <property type="entry name" value="RBM42_RBP45_47-like"/>
</dbReference>
<name>A0A1A0H507_9ASCO</name>
<dbReference type="AlphaFoldDB" id="A0A1A0H507"/>
<organism evidence="6 7">
    <name type="scientific">Metschnikowia bicuspidata var. bicuspidata NRRL YB-4993</name>
    <dbReference type="NCBI Taxonomy" id="869754"/>
    <lineage>
        <taxon>Eukaryota</taxon>
        <taxon>Fungi</taxon>
        <taxon>Dikarya</taxon>
        <taxon>Ascomycota</taxon>
        <taxon>Saccharomycotina</taxon>
        <taxon>Pichiomycetes</taxon>
        <taxon>Metschnikowiaceae</taxon>
        <taxon>Metschnikowia</taxon>
    </lineage>
</organism>
<feature type="domain" description="RRM" evidence="5">
    <location>
        <begin position="192"/>
        <end position="272"/>
    </location>
</feature>
<evidence type="ECO:0000256" key="1">
    <source>
        <dbReference type="ARBA" id="ARBA00022737"/>
    </source>
</evidence>
<dbReference type="PANTHER" id="PTHR47640">
    <property type="entry name" value="TRNA SELENOCYSTEINE 1-ASSOCIATED PROTEIN 1-RELATED-RELATED"/>
    <property type="match status" value="1"/>
</dbReference>
<feature type="compositionally biased region" description="Polar residues" evidence="4">
    <location>
        <begin position="32"/>
        <end position="49"/>
    </location>
</feature>
<dbReference type="GeneID" id="30031170"/>
<evidence type="ECO:0000313" key="7">
    <source>
        <dbReference type="Proteomes" id="UP000092555"/>
    </source>
</evidence>
<dbReference type="Gene3D" id="3.30.70.330">
    <property type="match status" value="3"/>
</dbReference>
<evidence type="ECO:0000256" key="4">
    <source>
        <dbReference type="SAM" id="MobiDB-lite"/>
    </source>
</evidence>
<feature type="domain" description="RRM" evidence="5">
    <location>
        <begin position="311"/>
        <end position="383"/>
    </location>
</feature>
<dbReference type="PROSITE" id="PS50102">
    <property type="entry name" value="RRM"/>
    <property type="match status" value="3"/>
</dbReference>
<evidence type="ECO:0000256" key="2">
    <source>
        <dbReference type="ARBA" id="ARBA00022884"/>
    </source>
</evidence>
<feature type="region of interest" description="Disordered" evidence="4">
    <location>
        <begin position="1"/>
        <end position="49"/>
    </location>
</feature>
<keyword evidence="2 3" id="KW-0694">RNA-binding</keyword>
<sequence length="465" mass="51468">MPRNDGAPALNGAPPFNRSGSHVYGGHSSYGNTRPNHNNGAHSRQHHSAQNNYRSLHGVSHQSGPRPFNQKRPADAYHLAYQQTQVECQLWMGDLDPRWTENDIMGIWTEVGEAPSSVKIMRDKQGKPQYSFVTFENLEAVASALQKNRSQVPGSPRFFKLNWASGSSHGDLRAPPNRAKNSLDVGRGHSDYSLFVGDLATEVTEPELFARFSQDYPGEVKQVKIMLDPNTGASKGFGFVRFLSVDAQQKALKTMNGVVLGQRPIRLGLANGGSLDPSTSGAKKTSESVPVTAHIAQAQPALSPFTDPYNTALTIKGVISAITRDELVAHFLPFGHMIYCEIDYNSNVAYIKYLLRTSAERALLFMHGMVVNGSRLVLRWGRSKISTEGITRSTPSPKGGVYTAAEKPPTIYHPLSSHVVFEDLDREQIDELNFFADLQLMSVKDLNDADIKRLQEREKYLDNAF</sequence>
<dbReference type="InterPro" id="IPR035979">
    <property type="entry name" value="RBD_domain_sf"/>
</dbReference>
<comment type="caution">
    <text evidence="6">The sequence shown here is derived from an EMBL/GenBank/DDBJ whole genome shotgun (WGS) entry which is preliminary data.</text>
</comment>
<evidence type="ECO:0000313" key="6">
    <source>
        <dbReference type="EMBL" id="OBA19008.1"/>
    </source>
</evidence>
<protein>
    <recommendedName>
        <fullName evidence="5">RRM domain-containing protein</fullName>
    </recommendedName>
</protein>
<gene>
    <name evidence="6" type="ORF">METBIDRAFT_47602</name>
</gene>
<dbReference type="SUPFAM" id="SSF54928">
    <property type="entry name" value="RNA-binding domain, RBD"/>
    <property type="match status" value="2"/>
</dbReference>
<dbReference type="InterPro" id="IPR000504">
    <property type="entry name" value="RRM_dom"/>
</dbReference>
<keyword evidence="7" id="KW-1185">Reference proteome</keyword>
<dbReference type="PANTHER" id="PTHR47640:SF10">
    <property type="entry name" value="TRNA SELENOCYSTEINE 1-ASSOCIATED PROTEIN 1-RELATED"/>
    <property type="match status" value="1"/>
</dbReference>
<evidence type="ECO:0000259" key="5">
    <source>
        <dbReference type="PROSITE" id="PS50102"/>
    </source>
</evidence>
<dbReference type="RefSeq" id="XP_018709543.1">
    <property type="nucleotide sequence ID" value="XM_018858194.1"/>
</dbReference>
<proteinExistence type="predicted"/>
<feature type="compositionally biased region" description="Low complexity" evidence="4">
    <location>
        <begin position="19"/>
        <end position="31"/>
    </location>
</feature>
<dbReference type="Proteomes" id="UP000092555">
    <property type="component" value="Unassembled WGS sequence"/>
</dbReference>
<dbReference type="OrthoDB" id="446113at2759"/>
<feature type="domain" description="RRM" evidence="5">
    <location>
        <begin position="88"/>
        <end position="166"/>
    </location>
</feature>
<dbReference type="STRING" id="869754.A0A1A0H507"/>